<protein>
    <submittedName>
        <fullName evidence="2">Uncharacterized protein</fullName>
    </submittedName>
</protein>
<dbReference type="EMBL" id="JABANP010000640">
    <property type="protein sequence ID" value="KAF4680180.1"/>
    <property type="molecule type" value="Genomic_DNA"/>
</dbReference>
<comment type="caution">
    <text evidence="2">The sequence shown here is derived from an EMBL/GenBank/DDBJ whole genome shotgun (WGS) entry which is preliminary data.</text>
</comment>
<name>A0A7J6N9M6_PEROL</name>
<feature type="region of interest" description="Disordered" evidence="1">
    <location>
        <begin position="592"/>
        <end position="613"/>
    </location>
</feature>
<accession>A0A7J6N9M6</accession>
<proteinExistence type="predicted"/>
<feature type="compositionally biased region" description="Basic and acidic residues" evidence="1">
    <location>
        <begin position="600"/>
        <end position="610"/>
    </location>
</feature>
<evidence type="ECO:0000313" key="2">
    <source>
        <dbReference type="EMBL" id="KAF4680180.1"/>
    </source>
</evidence>
<dbReference type="GO" id="GO:0003676">
    <property type="term" value="F:nucleic acid binding"/>
    <property type="evidence" value="ECO:0007669"/>
    <property type="project" value="InterPro"/>
</dbReference>
<dbReference type="InterPro" id="IPR036397">
    <property type="entry name" value="RNaseH_sf"/>
</dbReference>
<dbReference type="Gene3D" id="3.30.420.10">
    <property type="entry name" value="Ribonuclease H-like superfamily/Ribonuclease H"/>
    <property type="match status" value="1"/>
</dbReference>
<feature type="non-terminal residue" evidence="2">
    <location>
        <position position="1"/>
    </location>
</feature>
<dbReference type="AlphaFoldDB" id="A0A7J6N9M6"/>
<evidence type="ECO:0000313" key="3">
    <source>
        <dbReference type="Proteomes" id="UP000541610"/>
    </source>
</evidence>
<sequence length="678" mass="75658">NRACIAWSQQDASILFARSKAIEKRAIGRLILAISDEIKFLRRHAIVSVCHVKGSLNSEADRLSRLYDRPLGNGVSLADALAGDVDADVALWPTIDDDDESEDLLSFLVDEHDDHAAKSALERSRLFTTLESDDHRHDAVSDVCADLVALMPPTPACTSLSERVCQDCYDLPQVRHTVKAMRFVIKLLDANRKGESALRELEYPLLPSEDDDRSLVRSAQLHDDFCSKMVRDGVAPSGPYVITDGDLVVFRTGTPFGSVLRQYVLPKSAVALRKKVESENSEEALKALKLMQLRSGGVRIIRSDRASYFRSLSNFRERAASLLNASVELTASQSPWELGSEKLHDLAGDRLRVMLRSSAGRWPDDPVREQQLLEELMLLMNTRPLGTYYVSENGSDVITPDSLCYGRTRRLGCIDVTSALDDSDFATNFPPYRVKAFRNSFVSWLWAELKEQSLSSVRAKSRGTSPDEFAPGDAVLVFMSGRKLGMSFRMGHVVQCVSDRRIRVRFPSGLVTLENLYNVVPLKAHSHVDPNRSNVSRVGMPIVVDKGSKEREGEVCFDPCDYCGEVWVKFSNGDAPEIVNLSSRVWRTGSLSSKSTVRQGGRDSTGDPRDVSQPSLVGMRLNVLYDVVIPGRKRQQKRYYKGTVIAVRESGRVDIEWDDEHSDIDTLDLSSATYHIVR</sequence>
<organism evidence="2 3">
    <name type="scientific">Perkinsus olseni</name>
    <name type="common">Perkinsus atlanticus</name>
    <dbReference type="NCBI Taxonomy" id="32597"/>
    <lineage>
        <taxon>Eukaryota</taxon>
        <taxon>Sar</taxon>
        <taxon>Alveolata</taxon>
        <taxon>Perkinsozoa</taxon>
        <taxon>Perkinsea</taxon>
        <taxon>Perkinsida</taxon>
        <taxon>Perkinsidae</taxon>
        <taxon>Perkinsus</taxon>
    </lineage>
</organism>
<gene>
    <name evidence="2" type="ORF">FOZ60_013977</name>
</gene>
<evidence type="ECO:0000256" key="1">
    <source>
        <dbReference type="SAM" id="MobiDB-lite"/>
    </source>
</evidence>
<dbReference type="OrthoDB" id="443009at2759"/>
<reference evidence="2 3" key="1">
    <citation type="submission" date="2020-04" db="EMBL/GenBank/DDBJ databases">
        <title>Perkinsus olseni comparative genomics.</title>
        <authorList>
            <person name="Bogema D.R."/>
        </authorList>
    </citation>
    <scope>NUCLEOTIDE SEQUENCE [LARGE SCALE GENOMIC DNA]</scope>
    <source>
        <strain evidence="2">00978-12</strain>
    </source>
</reference>
<dbReference type="Proteomes" id="UP000541610">
    <property type="component" value="Unassembled WGS sequence"/>
</dbReference>